<dbReference type="PATRIC" id="fig|76936.10.peg.1338"/>
<dbReference type="RefSeq" id="WP_156407284.1">
    <property type="nucleotide sequence ID" value="NZ_CAMTKE010000022.1"/>
</dbReference>
<dbReference type="AlphaFoldDB" id="A0A0S4PV88"/>
<evidence type="ECO:0000313" key="2">
    <source>
        <dbReference type="Proteomes" id="UP000064525"/>
    </source>
</evidence>
<dbReference type="Proteomes" id="UP000064525">
    <property type="component" value="Chromosome I"/>
</dbReference>
<protein>
    <submittedName>
        <fullName evidence="1">Uncharacterized protein</fullName>
    </submittedName>
</protein>
<evidence type="ECO:0000313" key="1">
    <source>
        <dbReference type="EMBL" id="CUU40255.1"/>
    </source>
</evidence>
<dbReference type="KEGG" id="hty:BN2458_PEG1370"/>
<dbReference type="EMBL" id="LN907858">
    <property type="protein sequence ID" value="CUU40255.1"/>
    <property type="molecule type" value="Genomic_DNA"/>
</dbReference>
<proteinExistence type="predicted"/>
<name>A0A0S4PV88_9HELI</name>
<reference evidence="2" key="1">
    <citation type="submission" date="2015-11" db="EMBL/GenBank/DDBJ databases">
        <authorList>
            <person name="Anvar S.Y."/>
        </authorList>
    </citation>
    <scope>NUCLEOTIDE SEQUENCE [LARGE SCALE GENOMIC DNA]</scope>
</reference>
<sequence>MATKKNEMKEILSDNKWHCAVCDLVSQVSTLQSLETLQKRGVNLIML</sequence>
<gene>
    <name evidence="1" type="ORF">BN2458_PEG1370</name>
</gene>
<accession>A0A0S4PV88</accession>
<dbReference type="GeneID" id="78152262"/>
<organism evidence="1 2">
    <name type="scientific">Helicobacter typhlonius</name>
    <dbReference type="NCBI Taxonomy" id="76936"/>
    <lineage>
        <taxon>Bacteria</taxon>
        <taxon>Pseudomonadati</taxon>
        <taxon>Campylobacterota</taxon>
        <taxon>Epsilonproteobacteria</taxon>
        <taxon>Campylobacterales</taxon>
        <taxon>Helicobacteraceae</taxon>
        <taxon>Helicobacter</taxon>
    </lineage>
</organism>